<evidence type="ECO:0000256" key="3">
    <source>
        <dbReference type="ARBA" id="ARBA00023274"/>
    </source>
</evidence>
<dbReference type="PANTHER" id="PTHR12934:SF11">
    <property type="entry name" value="LARGE RIBOSOMAL SUBUNIT PROTEIN UL15M"/>
    <property type="match status" value="1"/>
</dbReference>
<dbReference type="HAMAP" id="MF_01341">
    <property type="entry name" value="Ribosomal_uL15"/>
    <property type="match status" value="1"/>
</dbReference>
<evidence type="ECO:0000256" key="6">
    <source>
        <dbReference type="SAM" id="MobiDB-lite"/>
    </source>
</evidence>
<dbReference type="InterPro" id="IPR036227">
    <property type="entry name" value="Ribosomal_uL15/eL18_sf"/>
</dbReference>
<evidence type="ECO:0000256" key="4">
    <source>
        <dbReference type="HAMAP-Rule" id="MF_01341"/>
    </source>
</evidence>
<dbReference type="GO" id="GO:0022625">
    <property type="term" value="C:cytosolic large ribosomal subunit"/>
    <property type="evidence" value="ECO:0007669"/>
    <property type="project" value="TreeGrafter"/>
</dbReference>
<dbReference type="InterPro" id="IPR001196">
    <property type="entry name" value="Ribosomal_uL15_CS"/>
</dbReference>
<dbReference type="PANTHER" id="PTHR12934">
    <property type="entry name" value="50S RIBOSOMAL PROTEIN L15"/>
    <property type="match status" value="1"/>
</dbReference>
<keyword evidence="2 4" id="KW-0689">Ribosomal protein</keyword>
<evidence type="ECO:0000259" key="7">
    <source>
        <dbReference type="Pfam" id="PF00828"/>
    </source>
</evidence>
<dbReference type="EMBL" id="DTLI01000218">
    <property type="protein sequence ID" value="HHS53001.1"/>
    <property type="molecule type" value="Genomic_DNA"/>
</dbReference>
<feature type="region of interest" description="Disordered" evidence="6">
    <location>
        <begin position="1"/>
        <end position="44"/>
    </location>
</feature>
<dbReference type="InterPro" id="IPR021131">
    <property type="entry name" value="Ribosomal_uL15/eL18"/>
</dbReference>
<dbReference type="GO" id="GO:0019843">
    <property type="term" value="F:rRNA binding"/>
    <property type="evidence" value="ECO:0007669"/>
    <property type="project" value="UniProtKB-UniRule"/>
</dbReference>
<comment type="subunit">
    <text evidence="4">Part of the 50S ribosomal subunit.</text>
</comment>
<evidence type="ECO:0000313" key="8">
    <source>
        <dbReference type="EMBL" id="HHS53001.1"/>
    </source>
</evidence>
<comment type="similarity">
    <text evidence="1 4 5">Belongs to the universal ribosomal protein uL15 family.</text>
</comment>
<feature type="domain" description="Large ribosomal subunit protein uL15/eL18" evidence="7">
    <location>
        <begin position="77"/>
        <end position="142"/>
    </location>
</feature>
<evidence type="ECO:0000256" key="5">
    <source>
        <dbReference type="RuleBase" id="RU003888"/>
    </source>
</evidence>
<dbReference type="Gene3D" id="3.100.10.10">
    <property type="match status" value="1"/>
</dbReference>
<evidence type="ECO:0000256" key="2">
    <source>
        <dbReference type="ARBA" id="ARBA00022980"/>
    </source>
</evidence>
<name>A0A7C6EDY7_UNCW3</name>
<keyword evidence="4" id="KW-0694">RNA-binding</keyword>
<dbReference type="GO" id="GO:0006412">
    <property type="term" value="P:translation"/>
    <property type="evidence" value="ECO:0007669"/>
    <property type="project" value="UniProtKB-UniRule"/>
</dbReference>
<comment type="caution">
    <text evidence="8">The sequence shown here is derived from an EMBL/GenBank/DDBJ whole genome shotgun (WGS) entry which is preliminary data.</text>
</comment>
<proteinExistence type="inferred from homology"/>
<dbReference type="GO" id="GO:0003735">
    <property type="term" value="F:structural constituent of ribosome"/>
    <property type="evidence" value="ECO:0007669"/>
    <property type="project" value="InterPro"/>
</dbReference>
<accession>A0A7C6EDY7</accession>
<dbReference type="AlphaFoldDB" id="A0A7C6EDY7"/>
<sequence length="158" mass="17362">MKLNQLKPPKGAKRKKKRVGCGPGSGHGKTACRGHKGAGQRKGKEFDARFEGGQMPYYRRIPKRGFYNITKKEFELVNLAQLAKFPAQTEITPETLVKANLIKKGSLVKVLGNGEISVPLTLKLHAFSQKALEKIEKAGGKVFIIDAPKVRPDVKLGN</sequence>
<protein>
    <recommendedName>
        <fullName evidence="4">Large ribosomal subunit protein uL15</fullName>
    </recommendedName>
</protein>
<dbReference type="InterPro" id="IPR005749">
    <property type="entry name" value="Ribosomal_uL15_bac-type"/>
</dbReference>
<evidence type="ECO:0000256" key="1">
    <source>
        <dbReference type="ARBA" id="ARBA00007320"/>
    </source>
</evidence>
<keyword evidence="4" id="KW-0699">rRNA-binding</keyword>
<keyword evidence="3 4" id="KW-0687">Ribonucleoprotein</keyword>
<feature type="compositionally biased region" description="Basic residues" evidence="6">
    <location>
        <begin position="10"/>
        <end position="19"/>
    </location>
</feature>
<dbReference type="SUPFAM" id="SSF52080">
    <property type="entry name" value="Ribosomal proteins L15p and L18e"/>
    <property type="match status" value="1"/>
</dbReference>
<dbReference type="InterPro" id="IPR030878">
    <property type="entry name" value="Ribosomal_uL15"/>
</dbReference>
<dbReference type="NCBIfam" id="TIGR01071">
    <property type="entry name" value="rplO_bact"/>
    <property type="match status" value="1"/>
</dbReference>
<dbReference type="PROSITE" id="PS00475">
    <property type="entry name" value="RIBOSOMAL_L15"/>
    <property type="match status" value="1"/>
</dbReference>
<organism evidence="8">
    <name type="scientific">candidate division WOR-3 bacterium</name>
    <dbReference type="NCBI Taxonomy" id="2052148"/>
    <lineage>
        <taxon>Bacteria</taxon>
        <taxon>Bacteria division WOR-3</taxon>
    </lineage>
</organism>
<dbReference type="Pfam" id="PF00828">
    <property type="entry name" value="Ribosomal_L27A"/>
    <property type="match status" value="1"/>
</dbReference>
<feature type="compositionally biased region" description="Basic residues" evidence="6">
    <location>
        <begin position="30"/>
        <end position="41"/>
    </location>
</feature>
<comment type="function">
    <text evidence="4">Binds to the 23S rRNA.</text>
</comment>
<reference evidence="8" key="1">
    <citation type="journal article" date="2020" name="mSystems">
        <title>Genome- and Community-Level Interaction Insights into Carbon Utilization and Element Cycling Functions of Hydrothermarchaeota in Hydrothermal Sediment.</title>
        <authorList>
            <person name="Zhou Z."/>
            <person name="Liu Y."/>
            <person name="Xu W."/>
            <person name="Pan J."/>
            <person name="Luo Z.H."/>
            <person name="Li M."/>
        </authorList>
    </citation>
    <scope>NUCLEOTIDE SEQUENCE [LARGE SCALE GENOMIC DNA]</scope>
    <source>
        <strain evidence="8">SpSt-876</strain>
    </source>
</reference>
<gene>
    <name evidence="4" type="primary">rplO</name>
    <name evidence="8" type="ORF">ENW73_09165</name>
</gene>